<organism evidence="2 3">
    <name type="scientific">Robertmurraya mangrovi</name>
    <dbReference type="NCBI Taxonomy" id="3098077"/>
    <lineage>
        <taxon>Bacteria</taxon>
        <taxon>Bacillati</taxon>
        <taxon>Bacillota</taxon>
        <taxon>Bacilli</taxon>
        <taxon>Bacillales</taxon>
        <taxon>Bacillaceae</taxon>
        <taxon>Robertmurraya</taxon>
    </lineage>
</organism>
<feature type="transmembrane region" description="Helical" evidence="1">
    <location>
        <begin position="15"/>
        <end position="36"/>
    </location>
</feature>
<keyword evidence="1" id="KW-0472">Membrane</keyword>
<dbReference type="Pfam" id="PF15980">
    <property type="entry name" value="ComGF"/>
    <property type="match status" value="1"/>
</dbReference>
<evidence type="ECO:0000313" key="2">
    <source>
        <dbReference type="EMBL" id="MDZ5471021.1"/>
    </source>
</evidence>
<evidence type="ECO:0000256" key="1">
    <source>
        <dbReference type="SAM" id="Phobius"/>
    </source>
</evidence>
<comment type="caution">
    <text evidence="2">The sequence shown here is derived from an EMBL/GenBank/DDBJ whole genome shotgun (WGS) entry which is preliminary data.</text>
</comment>
<protein>
    <submittedName>
        <fullName evidence="2">Competence type IV pilus minor pilin ComGF</fullName>
    </submittedName>
</protein>
<keyword evidence="1" id="KW-0812">Transmembrane</keyword>
<proteinExistence type="predicted"/>
<dbReference type="InterPro" id="IPR016977">
    <property type="entry name" value="ComGF"/>
</dbReference>
<dbReference type="NCBIfam" id="NF041002">
    <property type="entry name" value="pilin_ComGF"/>
    <property type="match status" value="1"/>
</dbReference>
<sequence>MTRLNNKGFTMLEMLFSFTVTCMIVSFLPLSFQLILKEQSIENRIQRMEWEVFISQLKQEIQSCDHYSIGEGILNITINGVNITFEKYNTNIRRRVSLQGHEIALQHVKSIVFEERVQQIYIEVVDTSNQTYISYISPFVQTGDSYE</sequence>
<keyword evidence="1" id="KW-1133">Transmembrane helix</keyword>
<reference evidence="2 3" key="1">
    <citation type="submission" date="2023-11" db="EMBL/GenBank/DDBJ databases">
        <title>Bacillus jintuensis, isolated from a mudflat on the Beibu Gulf coast.</title>
        <authorList>
            <person name="Li M."/>
        </authorList>
    </citation>
    <scope>NUCLEOTIDE SEQUENCE [LARGE SCALE GENOMIC DNA]</scope>
    <source>
        <strain evidence="2 3">31A1R</strain>
        <plasmid evidence="2">unnamed</plasmid>
    </source>
</reference>
<keyword evidence="2" id="KW-0614">Plasmid</keyword>
<keyword evidence="3" id="KW-1185">Reference proteome</keyword>
<gene>
    <name evidence="2" type="primary">comGF</name>
    <name evidence="2" type="ORF">SM124_04565</name>
</gene>
<dbReference type="Proteomes" id="UP001290455">
    <property type="component" value="Unassembled WGS sequence"/>
</dbReference>
<accession>A0ABU5IV43</accession>
<dbReference type="EMBL" id="JAXOFX010000002">
    <property type="protein sequence ID" value="MDZ5471021.1"/>
    <property type="molecule type" value="Genomic_DNA"/>
</dbReference>
<geneLocation type="plasmid" evidence="2">
    <name>unnamed</name>
</geneLocation>
<name>A0ABU5IV43_9BACI</name>
<evidence type="ECO:0000313" key="3">
    <source>
        <dbReference type="Proteomes" id="UP001290455"/>
    </source>
</evidence>